<name>A0A6N7Q0F4_9BACT</name>
<feature type="transmembrane region" description="Helical" evidence="2">
    <location>
        <begin position="25"/>
        <end position="45"/>
    </location>
</feature>
<feature type="compositionally biased region" description="Low complexity" evidence="1">
    <location>
        <begin position="11"/>
        <end position="21"/>
    </location>
</feature>
<keyword evidence="4" id="KW-1185">Reference proteome</keyword>
<evidence type="ECO:0000313" key="3">
    <source>
        <dbReference type="EMBL" id="MRG97828.1"/>
    </source>
</evidence>
<feature type="region of interest" description="Disordered" evidence="1">
    <location>
        <begin position="1"/>
        <end position="21"/>
    </location>
</feature>
<evidence type="ECO:0000313" key="4">
    <source>
        <dbReference type="Proteomes" id="UP000440224"/>
    </source>
</evidence>
<evidence type="ECO:0000256" key="1">
    <source>
        <dbReference type="SAM" id="MobiDB-lite"/>
    </source>
</evidence>
<keyword evidence="2" id="KW-0472">Membrane</keyword>
<dbReference type="AlphaFoldDB" id="A0A6N7Q0F4"/>
<proteinExistence type="predicted"/>
<keyword evidence="2" id="KW-1133">Transmembrane helix</keyword>
<accession>A0A6N7Q0F4</accession>
<keyword evidence="2" id="KW-0812">Transmembrane</keyword>
<protein>
    <submittedName>
        <fullName evidence="3">Uncharacterized protein</fullName>
    </submittedName>
</protein>
<dbReference type="OrthoDB" id="9925728at2"/>
<comment type="caution">
    <text evidence="3">The sequence shown here is derived from an EMBL/GenBank/DDBJ whole genome shotgun (WGS) entry which is preliminary data.</text>
</comment>
<dbReference type="Proteomes" id="UP000440224">
    <property type="component" value="Unassembled WGS sequence"/>
</dbReference>
<evidence type="ECO:0000256" key="2">
    <source>
        <dbReference type="SAM" id="Phobius"/>
    </source>
</evidence>
<dbReference type="EMBL" id="WJIE01000021">
    <property type="protein sequence ID" value="MRG97828.1"/>
    <property type="molecule type" value="Genomic_DNA"/>
</dbReference>
<dbReference type="RefSeq" id="WP_153824607.1">
    <property type="nucleotide sequence ID" value="NZ_WJIE01000021.1"/>
</dbReference>
<gene>
    <name evidence="3" type="ORF">GF068_38800</name>
</gene>
<reference evidence="3 4" key="1">
    <citation type="submission" date="2019-10" db="EMBL/GenBank/DDBJ databases">
        <title>A soil myxobacterium in the family Polyangiaceae.</title>
        <authorList>
            <person name="Li Y."/>
            <person name="Wang J."/>
        </authorList>
    </citation>
    <scope>NUCLEOTIDE SEQUENCE [LARGE SCALE GENOMIC DNA]</scope>
    <source>
        <strain evidence="3 4">DSM 14734</strain>
    </source>
</reference>
<organism evidence="3 4">
    <name type="scientific">Polyangium spumosum</name>
    <dbReference type="NCBI Taxonomy" id="889282"/>
    <lineage>
        <taxon>Bacteria</taxon>
        <taxon>Pseudomonadati</taxon>
        <taxon>Myxococcota</taxon>
        <taxon>Polyangia</taxon>
        <taxon>Polyangiales</taxon>
        <taxon>Polyangiaceae</taxon>
        <taxon>Polyangium</taxon>
    </lineage>
</organism>
<sequence length="173" mass="18621">MHPECARTMQATAPASPASSGPPKWVFVLGACALVGGLAFIVAMGKLAQRNKERRQLEAAAAEAQPSGTSREYAAYLWCDKTTPRCDADAQKAIKLYANVQDFEARHGIPCREGKRLCIDPSRPSARAEHGTKVMVSPLEQARDRSTVRIVEGTHAGARGVVDSAFVHDAPPR</sequence>